<feature type="transmembrane region" description="Helical" evidence="7">
    <location>
        <begin position="240"/>
        <end position="256"/>
    </location>
</feature>
<comment type="subcellular location">
    <subcellularLocation>
        <location evidence="1">Cell inner membrane</location>
        <topology evidence="1">Multi-pass membrane protein</topology>
    </subcellularLocation>
</comment>
<dbReference type="PANTHER" id="PTHR33362">
    <property type="entry name" value="SIALIC ACID TRAP TRANSPORTER PERMEASE PROTEIN SIAT-RELATED"/>
    <property type="match status" value="1"/>
</dbReference>
<dbReference type="GO" id="GO:0005886">
    <property type="term" value="C:plasma membrane"/>
    <property type="evidence" value="ECO:0007669"/>
    <property type="project" value="UniProtKB-SubCell"/>
</dbReference>
<dbReference type="GO" id="GO:0022857">
    <property type="term" value="F:transmembrane transporter activity"/>
    <property type="evidence" value="ECO:0007669"/>
    <property type="project" value="TreeGrafter"/>
</dbReference>
<keyword evidence="5 7" id="KW-1133">Transmembrane helix</keyword>
<dbReference type="Proteomes" id="UP000240535">
    <property type="component" value="Unassembled WGS sequence"/>
</dbReference>
<feature type="transmembrane region" description="Helical" evidence="7">
    <location>
        <begin position="171"/>
        <end position="193"/>
    </location>
</feature>
<feature type="transmembrane region" description="Helical" evidence="7">
    <location>
        <begin position="95"/>
        <end position="123"/>
    </location>
</feature>
<evidence type="ECO:0000256" key="6">
    <source>
        <dbReference type="ARBA" id="ARBA00023136"/>
    </source>
</evidence>
<dbReference type="OrthoDB" id="9790209at2"/>
<dbReference type="PANTHER" id="PTHR33362:SF5">
    <property type="entry name" value="C4-DICARBOXYLATE TRAP TRANSPORTER LARGE PERMEASE PROTEIN DCTM"/>
    <property type="match status" value="1"/>
</dbReference>
<evidence type="ECO:0000259" key="8">
    <source>
        <dbReference type="Pfam" id="PF06808"/>
    </source>
</evidence>
<evidence type="ECO:0000313" key="10">
    <source>
        <dbReference type="Proteomes" id="UP000240535"/>
    </source>
</evidence>
<feature type="transmembrane region" description="Helical" evidence="7">
    <location>
        <begin position="369"/>
        <end position="389"/>
    </location>
</feature>
<dbReference type="GO" id="GO:0015740">
    <property type="term" value="P:C4-dicarboxylate transport"/>
    <property type="evidence" value="ECO:0007669"/>
    <property type="project" value="TreeGrafter"/>
</dbReference>
<dbReference type="AlphaFoldDB" id="A0A2P8R135"/>
<dbReference type="PIRSF" id="PIRSF006066">
    <property type="entry name" value="HI0050"/>
    <property type="match status" value="1"/>
</dbReference>
<accession>A0A2P8R135</accession>
<dbReference type="Pfam" id="PF06808">
    <property type="entry name" value="DctM"/>
    <property type="match status" value="1"/>
</dbReference>
<evidence type="ECO:0000256" key="5">
    <source>
        <dbReference type="ARBA" id="ARBA00022989"/>
    </source>
</evidence>
<feature type="transmembrane region" description="Helical" evidence="7">
    <location>
        <begin position="268"/>
        <end position="293"/>
    </location>
</feature>
<keyword evidence="3" id="KW-0997">Cell inner membrane</keyword>
<evidence type="ECO:0000256" key="3">
    <source>
        <dbReference type="ARBA" id="ARBA00022519"/>
    </source>
</evidence>
<dbReference type="EMBL" id="PDHH01000003">
    <property type="protein sequence ID" value="PSM52199.1"/>
    <property type="molecule type" value="Genomic_DNA"/>
</dbReference>
<protein>
    <submittedName>
        <fullName evidence="9">C4-dicarboxylate ABC transporter permease</fullName>
    </submittedName>
</protein>
<dbReference type="NCBIfam" id="TIGR00786">
    <property type="entry name" value="dctM"/>
    <property type="match status" value="1"/>
</dbReference>
<evidence type="ECO:0000256" key="1">
    <source>
        <dbReference type="ARBA" id="ARBA00004429"/>
    </source>
</evidence>
<keyword evidence="10" id="KW-1185">Reference proteome</keyword>
<gene>
    <name evidence="9" type="ORF">CQ405_03865</name>
</gene>
<dbReference type="InterPro" id="IPR004681">
    <property type="entry name" value="TRAP_DctM"/>
</dbReference>
<keyword evidence="2" id="KW-1003">Cell membrane</keyword>
<feature type="transmembrane region" description="Helical" evidence="7">
    <location>
        <begin position="313"/>
        <end position="330"/>
    </location>
</feature>
<feature type="transmembrane region" description="Helical" evidence="7">
    <location>
        <begin position="216"/>
        <end position="234"/>
    </location>
</feature>
<evidence type="ECO:0000256" key="4">
    <source>
        <dbReference type="ARBA" id="ARBA00022692"/>
    </source>
</evidence>
<keyword evidence="6 7" id="KW-0472">Membrane</keyword>
<evidence type="ECO:0000256" key="7">
    <source>
        <dbReference type="SAM" id="Phobius"/>
    </source>
</evidence>
<name>A0A2P8R135_9BACT</name>
<evidence type="ECO:0000256" key="2">
    <source>
        <dbReference type="ARBA" id="ARBA00022475"/>
    </source>
</evidence>
<reference evidence="10" key="1">
    <citation type="submission" date="2017-10" db="EMBL/GenBank/DDBJ databases">
        <title>Campylobacter species from seals.</title>
        <authorList>
            <person name="Gilbert M.J."/>
            <person name="Zomer A.L."/>
            <person name="Timmerman A.J."/>
            <person name="Duim B."/>
            <person name="Wagenaar J.A."/>
        </authorList>
    </citation>
    <scope>NUCLEOTIDE SEQUENCE [LARGE SCALE GENOMIC DNA]</scope>
    <source>
        <strain evidence="10">17S00004-5</strain>
    </source>
</reference>
<keyword evidence="4 7" id="KW-0812">Transmembrane</keyword>
<feature type="transmembrane region" description="Helical" evidence="7">
    <location>
        <begin position="401"/>
        <end position="420"/>
    </location>
</feature>
<sequence length="427" mass="45412">MMMLTLFGLLFLFILIGVPVAVALGSSTMISAMFFSDLDLIGITTHVFDGLNKYSLMAIPMFILAGAFLSKGSAASRIIEFAKALVGHLPGGLPIAAIFASIIFAAVSGSSPATVVAIGSVMYGAIKQAGYPEKYAIGTIATAGSLGILIPPSIVFIVYGVTANESIGRLFMAGVIPGLIIGFMLMGVTYFGAKKLGFKRTKAASLKTRVRAFKDAFWALMLIVIVIGGIYGGIFTPTEAGAASAVYAFFVSVFVYKDLKIKDLYPIILDSAMTSAMIFFIIANAMIFSHFLTDEMIPQHITQLLLDANVGKIMFLVIVNLLLFLMGQFMEPSSVVMITVPLLLPIATTLGIDPIHFGVVMVVNMELGMITPPVGLNLFVASGVTGLSLKDVVVASLPWSITILAGLLLITYVPEISLFLPNLMYGK</sequence>
<feature type="transmembrane region" description="Helical" evidence="7">
    <location>
        <begin position="135"/>
        <end position="159"/>
    </location>
</feature>
<dbReference type="InterPro" id="IPR010656">
    <property type="entry name" value="DctM"/>
</dbReference>
<comment type="caution">
    <text evidence="9">The sequence shown here is derived from an EMBL/GenBank/DDBJ whole genome shotgun (WGS) entry which is preliminary data.</text>
</comment>
<dbReference type="RefSeq" id="WP_106870821.1">
    <property type="nucleotide sequence ID" value="NZ_CP053841.1"/>
</dbReference>
<feature type="domain" description="TRAP C4-dicarboxylate transport system permease DctM subunit" evidence="8">
    <location>
        <begin position="7"/>
        <end position="416"/>
    </location>
</feature>
<evidence type="ECO:0000313" key="9">
    <source>
        <dbReference type="EMBL" id="PSM52199.1"/>
    </source>
</evidence>
<organism evidence="9 10">
    <name type="scientific">Campylobacter blaseri</name>
    <dbReference type="NCBI Taxonomy" id="2042961"/>
    <lineage>
        <taxon>Bacteria</taxon>
        <taxon>Pseudomonadati</taxon>
        <taxon>Campylobacterota</taxon>
        <taxon>Epsilonproteobacteria</taxon>
        <taxon>Campylobacterales</taxon>
        <taxon>Campylobacteraceae</taxon>
        <taxon>Campylobacter</taxon>
    </lineage>
</organism>
<proteinExistence type="predicted"/>